<keyword evidence="7" id="KW-1185">Reference proteome</keyword>
<dbReference type="GO" id="GO:0016853">
    <property type="term" value="F:isomerase activity"/>
    <property type="evidence" value="ECO:0007669"/>
    <property type="project" value="UniProtKB-KW"/>
</dbReference>
<dbReference type="PANTHER" id="PTHR43459">
    <property type="entry name" value="ENOYL-COA HYDRATASE"/>
    <property type="match status" value="1"/>
</dbReference>
<evidence type="ECO:0000313" key="6">
    <source>
        <dbReference type="EMBL" id="SIS07716.1"/>
    </source>
</evidence>
<keyword evidence="2" id="KW-0276">Fatty acid metabolism</keyword>
<dbReference type="Pfam" id="PF00378">
    <property type="entry name" value="ECH_1"/>
    <property type="match status" value="1"/>
</dbReference>
<evidence type="ECO:0000256" key="4">
    <source>
        <dbReference type="ARBA" id="ARBA00023717"/>
    </source>
</evidence>
<keyword evidence="6" id="KW-0413">Isomerase</keyword>
<comment type="function">
    <text evidence="1">Could possibly oxidize fatty acids using specific components.</text>
</comment>
<dbReference type="Gene3D" id="3.90.226.10">
    <property type="entry name" value="2-enoyl-CoA Hydratase, Chain A, domain 1"/>
    <property type="match status" value="1"/>
</dbReference>
<accession>A0A1N7G5L1</accession>
<dbReference type="PANTHER" id="PTHR43459:SF1">
    <property type="entry name" value="EG:BACN32G11.4 PROTEIN"/>
    <property type="match status" value="1"/>
</dbReference>
<dbReference type="EMBL" id="FTNT01000007">
    <property type="protein sequence ID" value="SIS07716.1"/>
    <property type="molecule type" value="Genomic_DNA"/>
</dbReference>
<keyword evidence="2" id="KW-0443">Lipid metabolism</keyword>
<comment type="catalytic activity">
    <reaction evidence="4">
        <text>a 4-saturated-(3S)-3-hydroxyacyl-CoA = a (3E)-enoyl-CoA + H2O</text>
        <dbReference type="Rhea" id="RHEA:20724"/>
        <dbReference type="ChEBI" id="CHEBI:15377"/>
        <dbReference type="ChEBI" id="CHEBI:58521"/>
        <dbReference type="ChEBI" id="CHEBI:137480"/>
        <dbReference type="EC" id="4.2.1.17"/>
    </reaction>
</comment>
<comment type="catalytic activity">
    <reaction evidence="3">
        <text>a (3S)-3-hydroxyacyl-CoA = a (2E)-enoyl-CoA + H2O</text>
        <dbReference type="Rhea" id="RHEA:16105"/>
        <dbReference type="ChEBI" id="CHEBI:15377"/>
        <dbReference type="ChEBI" id="CHEBI:57318"/>
        <dbReference type="ChEBI" id="CHEBI:58856"/>
        <dbReference type="EC" id="4.2.1.17"/>
    </reaction>
</comment>
<dbReference type="AlphaFoldDB" id="A0A1N7G5L1"/>
<evidence type="ECO:0000256" key="3">
    <source>
        <dbReference type="ARBA" id="ARBA00023709"/>
    </source>
</evidence>
<dbReference type="STRING" id="1344003.SAMN05445060_2511"/>
<dbReference type="CDD" id="cd06558">
    <property type="entry name" value="crotonase-like"/>
    <property type="match status" value="1"/>
</dbReference>
<dbReference type="SUPFAM" id="SSF52096">
    <property type="entry name" value="ClpP/crotonase"/>
    <property type="match status" value="1"/>
</dbReference>
<dbReference type="InterPro" id="IPR001753">
    <property type="entry name" value="Enoyl-CoA_hydra/iso"/>
</dbReference>
<proteinExistence type="inferred from homology"/>
<dbReference type="GO" id="GO:0004300">
    <property type="term" value="F:enoyl-CoA hydratase activity"/>
    <property type="evidence" value="ECO:0007669"/>
    <property type="project" value="UniProtKB-EC"/>
</dbReference>
<reference evidence="6 7" key="1">
    <citation type="submission" date="2017-01" db="EMBL/GenBank/DDBJ databases">
        <authorList>
            <person name="Mah S.A."/>
            <person name="Swanson W.J."/>
            <person name="Moy G.W."/>
            <person name="Vacquier V.D."/>
        </authorList>
    </citation>
    <scope>NUCLEOTIDE SEQUENCE [LARGE SCALE GENOMIC DNA]</scope>
    <source>
        <strain evidence="6 7">CPCC 203464</strain>
    </source>
</reference>
<dbReference type="Proteomes" id="UP000186218">
    <property type="component" value="Unassembled WGS sequence"/>
</dbReference>
<protein>
    <submittedName>
        <fullName evidence="6">2-(1,2-epoxy-1,2-dihydrophenyl)acetyl-CoA isomerase</fullName>
    </submittedName>
</protein>
<evidence type="ECO:0000256" key="2">
    <source>
        <dbReference type="ARBA" id="ARBA00022832"/>
    </source>
</evidence>
<dbReference type="PROSITE" id="PS00166">
    <property type="entry name" value="ENOYL_COA_HYDRATASE"/>
    <property type="match status" value="1"/>
</dbReference>
<evidence type="ECO:0000256" key="1">
    <source>
        <dbReference type="ARBA" id="ARBA00002994"/>
    </source>
</evidence>
<dbReference type="GO" id="GO:0006631">
    <property type="term" value="P:fatty acid metabolic process"/>
    <property type="evidence" value="ECO:0007669"/>
    <property type="project" value="UniProtKB-KW"/>
</dbReference>
<organism evidence="6 7">
    <name type="scientific">Williamsia sterculiae</name>
    <dbReference type="NCBI Taxonomy" id="1344003"/>
    <lineage>
        <taxon>Bacteria</taxon>
        <taxon>Bacillati</taxon>
        <taxon>Actinomycetota</taxon>
        <taxon>Actinomycetes</taxon>
        <taxon>Mycobacteriales</taxon>
        <taxon>Nocardiaceae</taxon>
        <taxon>Williamsia</taxon>
    </lineage>
</organism>
<evidence type="ECO:0000313" key="7">
    <source>
        <dbReference type="Proteomes" id="UP000186218"/>
    </source>
</evidence>
<gene>
    <name evidence="6" type="ORF">SAMN05445060_2511</name>
</gene>
<sequence length="272" mass="27918">MSPDTTLSDGGRDVSVIAPVDGVLRIAVSTDAPGNPLSGDAMHHGAVALRRAVAGDLDVGAVLLTGAGQNFCAGGDVRVFAAAPNRPAFIRGVADEFHGFIAALRDAHLPVVAAVTGWAAGAGLSIVTHCDIAVGGPATRFRPAYSGIGLSPDGGLTWTLPRIVGSARARRILLTNAVITGDDAYAWGLLGALVGDDEVRSVAETMALDIAAGPRQGLRAARDLLDRSPGARLLDHLDAEADSISRLSGTPEGIEGIDAFAEKRRPDFAAHR</sequence>
<evidence type="ECO:0000256" key="5">
    <source>
        <dbReference type="RuleBase" id="RU003707"/>
    </source>
</evidence>
<comment type="similarity">
    <text evidence="5">Belongs to the enoyl-CoA hydratase/isomerase family.</text>
</comment>
<name>A0A1N7G5L1_9NOCA</name>
<dbReference type="InterPro" id="IPR018376">
    <property type="entry name" value="Enoyl-CoA_hyd/isom_CS"/>
</dbReference>
<dbReference type="RefSeq" id="WP_076480008.1">
    <property type="nucleotide sequence ID" value="NZ_FTNT01000007.1"/>
</dbReference>
<dbReference type="InterPro" id="IPR029045">
    <property type="entry name" value="ClpP/crotonase-like_dom_sf"/>
</dbReference>